<keyword evidence="2" id="KW-0004">4Fe-4S</keyword>
<dbReference type="InterPro" id="IPR004646">
    <property type="entry name" value="Fe-S_hydro-lyase_TtdA-typ_cat"/>
</dbReference>
<evidence type="ECO:0000256" key="2">
    <source>
        <dbReference type="ARBA" id="ARBA00022485"/>
    </source>
</evidence>
<evidence type="ECO:0000256" key="3">
    <source>
        <dbReference type="ARBA" id="ARBA00022723"/>
    </source>
</evidence>
<evidence type="ECO:0000259" key="7">
    <source>
        <dbReference type="Pfam" id="PF05681"/>
    </source>
</evidence>
<keyword evidence="3" id="KW-0479">Metal-binding</keyword>
<sequence>MDDIIGISKDRLKEAIVELIRRTSAVLPDDVVERLKTMRDLEEPESRARRTLDSIFTNIEMADKASRPICQDTGTVTFDIEYPFGMRQSDIEQAAKEAVRAATSKNYLRPNVVDSLSGEIKGDNVGAGHPAIYYDQSDGDVFKVMLALKGGGCENVGAQYSLPRPDMGAGRDLNGIKKVCLDAVETALGRGCAPGVLGIGIGGDRSQSYKLSKHQLHRKIDDVNPDPKLAELEEWLLEKGNKLGIGPMGFGGETTLFAVKAGVMDRIPASYFVAITYMCWAFRRRSMTIAKGEVSYD</sequence>
<evidence type="ECO:0000256" key="5">
    <source>
        <dbReference type="ARBA" id="ARBA00023014"/>
    </source>
</evidence>
<dbReference type="NCBIfam" id="TIGR00722">
    <property type="entry name" value="ttdA_fumA_fumB"/>
    <property type="match status" value="1"/>
</dbReference>
<dbReference type="EC" id="4.2.1.2" evidence="8"/>
<dbReference type="PANTHER" id="PTHR43351:SF2">
    <property type="entry name" value="L(+)-TARTRATE DEHYDRATASE SUBUNIT BETA-RELATED"/>
    <property type="match status" value="1"/>
</dbReference>
<comment type="similarity">
    <text evidence="1">Belongs to the class-I fumarase family.</text>
</comment>
<protein>
    <submittedName>
        <fullName evidence="8">Fumarate hydratase class I, alpha region L(+)-tartrate dehydratase alpha subunit</fullName>
        <ecNumber evidence="8">4.2.1.2</ecNumber>
        <ecNumber evidence="8">4.2.1.32</ecNumber>
    </submittedName>
</protein>
<name>A0A3B1BSK3_9ZZZZ</name>
<dbReference type="AlphaFoldDB" id="A0A3B1BSK3"/>
<keyword evidence="4" id="KW-0408">Iron</keyword>
<proteinExistence type="inferred from homology"/>
<keyword evidence="5" id="KW-0411">Iron-sulfur</keyword>
<dbReference type="GO" id="GO:0008730">
    <property type="term" value="F:L(+)-tartrate dehydratase activity"/>
    <property type="evidence" value="ECO:0007669"/>
    <property type="project" value="UniProtKB-EC"/>
</dbReference>
<evidence type="ECO:0000313" key="8">
    <source>
        <dbReference type="EMBL" id="VAX15173.1"/>
    </source>
</evidence>
<dbReference type="Pfam" id="PF05681">
    <property type="entry name" value="Fumerase"/>
    <property type="match status" value="1"/>
</dbReference>
<dbReference type="PANTHER" id="PTHR43351">
    <property type="entry name" value="L(+)-TARTRATE DEHYDRATASE SUBUNIT BETA"/>
    <property type="match status" value="1"/>
</dbReference>
<evidence type="ECO:0000256" key="4">
    <source>
        <dbReference type="ARBA" id="ARBA00023004"/>
    </source>
</evidence>
<dbReference type="GO" id="GO:0046872">
    <property type="term" value="F:metal ion binding"/>
    <property type="evidence" value="ECO:0007669"/>
    <property type="project" value="UniProtKB-KW"/>
</dbReference>
<accession>A0A3B1BSK3</accession>
<gene>
    <name evidence="8" type="ORF">MNBD_NITROSPINAE04-2692</name>
</gene>
<reference evidence="8" key="1">
    <citation type="submission" date="2018-06" db="EMBL/GenBank/DDBJ databases">
        <authorList>
            <person name="Zhirakovskaya E."/>
        </authorList>
    </citation>
    <scope>NUCLEOTIDE SEQUENCE</scope>
</reference>
<evidence type="ECO:0000256" key="6">
    <source>
        <dbReference type="ARBA" id="ARBA00023239"/>
    </source>
</evidence>
<dbReference type="GO" id="GO:0004333">
    <property type="term" value="F:fumarate hydratase activity"/>
    <property type="evidence" value="ECO:0007669"/>
    <property type="project" value="UniProtKB-EC"/>
</dbReference>
<dbReference type="EMBL" id="UOGA01000033">
    <property type="protein sequence ID" value="VAX15173.1"/>
    <property type="molecule type" value="Genomic_DNA"/>
</dbReference>
<dbReference type="EC" id="4.2.1.32" evidence="8"/>
<evidence type="ECO:0000256" key="1">
    <source>
        <dbReference type="ARBA" id="ARBA00008876"/>
    </source>
</evidence>
<feature type="domain" description="Fe-S hydro-lyase tartrate dehydratase alpha-type catalytic" evidence="7">
    <location>
        <begin position="14"/>
        <end position="287"/>
    </location>
</feature>
<keyword evidence="6 8" id="KW-0456">Lyase</keyword>
<organism evidence="8">
    <name type="scientific">hydrothermal vent metagenome</name>
    <dbReference type="NCBI Taxonomy" id="652676"/>
    <lineage>
        <taxon>unclassified sequences</taxon>
        <taxon>metagenomes</taxon>
        <taxon>ecological metagenomes</taxon>
    </lineage>
</organism>
<dbReference type="GO" id="GO:0051539">
    <property type="term" value="F:4 iron, 4 sulfur cluster binding"/>
    <property type="evidence" value="ECO:0007669"/>
    <property type="project" value="UniProtKB-KW"/>
</dbReference>